<dbReference type="STRING" id="180088.A0A1J8PS81"/>
<dbReference type="InterPro" id="IPR052769">
    <property type="entry name" value="TPR_domain_protein"/>
</dbReference>
<dbReference type="SUPFAM" id="SSF48452">
    <property type="entry name" value="TPR-like"/>
    <property type="match status" value="1"/>
</dbReference>
<dbReference type="InterPro" id="IPR011990">
    <property type="entry name" value="TPR-like_helical_dom_sf"/>
</dbReference>
<dbReference type="Gene3D" id="1.25.40.10">
    <property type="entry name" value="Tetratricopeptide repeat domain"/>
    <property type="match status" value="1"/>
</dbReference>
<keyword evidence="3" id="KW-1185">Reference proteome</keyword>
<evidence type="ECO:0008006" key="4">
    <source>
        <dbReference type="Google" id="ProtNLM"/>
    </source>
</evidence>
<name>A0A1J8PS81_9AGAM</name>
<dbReference type="PANTHER" id="PTHR46014:SF1">
    <property type="entry name" value="TETRATRICOPEPTIDE REPEAT PROTEIN 1"/>
    <property type="match status" value="1"/>
</dbReference>
<dbReference type="AlphaFoldDB" id="A0A1J8PS81"/>
<evidence type="ECO:0000256" key="1">
    <source>
        <dbReference type="SAM" id="MobiDB-lite"/>
    </source>
</evidence>
<protein>
    <recommendedName>
        <fullName evidence="4">TPR-like protein</fullName>
    </recommendedName>
</protein>
<dbReference type="OrthoDB" id="1872379at2759"/>
<accession>A0A1J8PS81</accession>
<dbReference type="Proteomes" id="UP000183567">
    <property type="component" value="Unassembled WGS sequence"/>
</dbReference>
<dbReference type="EMBL" id="LVVM01004950">
    <property type="protein sequence ID" value="OJA11741.1"/>
    <property type="molecule type" value="Genomic_DNA"/>
</dbReference>
<feature type="region of interest" description="Disordered" evidence="1">
    <location>
        <begin position="64"/>
        <end position="105"/>
    </location>
</feature>
<evidence type="ECO:0000313" key="2">
    <source>
        <dbReference type="EMBL" id="OJA11741.1"/>
    </source>
</evidence>
<sequence length="259" mass="28742">MADDHQAPSKESSPPEFIDEHDIKARNGFRKCITEADELKQEGNEAFRASRWSEALVSYRTALSRLPRQKKQPVSPDSLQDDTSHEGARSNLSKPEVPASEEDLEQASVPFELEAECCKARAVLNANIGACLVKLGDYSGAVESCTQSLLDDPHYIKALQRRAASNEQLDSWSSLTQAQEDYKLLLELLPPTSPQVGQTRRSLQLLEPRQQAAQKKEMAEMTGKLKNLGNSILGNFGLSTDNFKFEPNGQGGYSMNFVR</sequence>
<proteinExistence type="predicted"/>
<feature type="region of interest" description="Disordered" evidence="1">
    <location>
        <begin position="1"/>
        <end position="23"/>
    </location>
</feature>
<reference evidence="2 3" key="1">
    <citation type="submission" date="2016-03" db="EMBL/GenBank/DDBJ databases">
        <title>Comparative genomics of the ectomycorrhizal sister species Rhizopogon vinicolor and Rhizopogon vesiculosus (Basidiomycota: Boletales) reveals a divergence of the mating type B locus.</title>
        <authorList>
            <person name="Mujic A.B."/>
            <person name="Kuo A."/>
            <person name="Tritt A."/>
            <person name="Lipzen A."/>
            <person name="Chen C."/>
            <person name="Johnson J."/>
            <person name="Sharma A."/>
            <person name="Barry K."/>
            <person name="Grigoriev I.V."/>
            <person name="Spatafora J.W."/>
        </authorList>
    </citation>
    <scope>NUCLEOTIDE SEQUENCE [LARGE SCALE GENOMIC DNA]</scope>
    <source>
        <strain evidence="2 3">AM-OR11-056</strain>
    </source>
</reference>
<organism evidence="2 3">
    <name type="scientific">Rhizopogon vesiculosus</name>
    <dbReference type="NCBI Taxonomy" id="180088"/>
    <lineage>
        <taxon>Eukaryota</taxon>
        <taxon>Fungi</taxon>
        <taxon>Dikarya</taxon>
        <taxon>Basidiomycota</taxon>
        <taxon>Agaricomycotina</taxon>
        <taxon>Agaricomycetes</taxon>
        <taxon>Agaricomycetidae</taxon>
        <taxon>Boletales</taxon>
        <taxon>Suillineae</taxon>
        <taxon>Rhizopogonaceae</taxon>
        <taxon>Rhizopogon</taxon>
    </lineage>
</organism>
<dbReference type="PANTHER" id="PTHR46014">
    <property type="entry name" value="TETRATRICOPEPTIDE REPEAT PROTEIN 1"/>
    <property type="match status" value="1"/>
</dbReference>
<comment type="caution">
    <text evidence="2">The sequence shown here is derived from an EMBL/GenBank/DDBJ whole genome shotgun (WGS) entry which is preliminary data.</text>
</comment>
<gene>
    <name evidence="2" type="ORF">AZE42_02935</name>
</gene>
<dbReference type="SMART" id="SM00028">
    <property type="entry name" value="TPR"/>
    <property type="match status" value="2"/>
</dbReference>
<dbReference type="InterPro" id="IPR019734">
    <property type="entry name" value="TPR_rpt"/>
</dbReference>
<evidence type="ECO:0000313" key="3">
    <source>
        <dbReference type="Proteomes" id="UP000183567"/>
    </source>
</evidence>